<organism evidence="1">
    <name type="scientific">marine metagenome</name>
    <dbReference type="NCBI Taxonomy" id="408172"/>
    <lineage>
        <taxon>unclassified sequences</taxon>
        <taxon>metagenomes</taxon>
        <taxon>ecological metagenomes</taxon>
    </lineage>
</organism>
<sequence length="152" mass="17128">MNITLKIYISSKGDGSTIFEDTFQAGTFDELVENSKNVWVNAKNDGLIESNNDLYVATSKAWPSPENIESIILVNLPNKDEVCILSSSFCVFPDGAMDFFGEPLPYDFPVSGSDVDLDRYGISDLGELDFKPEEYEGREFVEKLFNFYLKFS</sequence>
<accession>A0A382PEZ2</accession>
<name>A0A382PEZ2_9ZZZZ</name>
<evidence type="ECO:0000313" key="1">
    <source>
        <dbReference type="EMBL" id="SVC70512.1"/>
    </source>
</evidence>
<proteinExistence type="predicted"/>
<dbReference type="AlphaFoldDB" id="A0A382PEZ2"/>
<protein>
    <submittedName>
        <fullName evidence="1">Uncharacterized protein</fullName>
    </submittedName>
</protein>
<gene>
    <name evidence="1" type="ORF">METZ01_LOCUS323366</name>
</gene>
<reference evidence="1" key="1">
    <citation type="submission" date="2018-05" db="EMBL/GenBank/DDBJ databases">
        <authorList>
            <person name="Lanie J.A."/>
            <person name="Ng W.-L."/>
            <person name="Kazmierczak K.M."/>
            <person name="Andrzejewski T.M."/>
            <person name="Davidsen T.M."/>
            <person name="Wayne K.J."/>
            <person name="Tettelin H."/>
            <person name="Glass J.I."/>
            <person name="Rusch D."/>
            <person name="Podicherti R."/>
            <person name="Tsui H.-C.T."/>
            <person name="Winkler M.E."/>
        </authorList>
    </citation>
    <scope>NUCLEOTIDE SEQUENCE</scope>
</reference>
<dbReference type="EMBL" id="UINC01106092">
    <property type="protein sequence ID" value="SVC70512.1"/>
    <property type="molecule type" value="Genomic_DNA"/>
</dbReference>